<dbReference type="PROSITE" id="PS50862">
    <property type="entry name" value="AA_TRNA_LIGASE_II"/>
    <property type="match status" value="1"/>
</dbReference>
<evidence type="ECO:0000313" key="5">
    <source>
        <dbReference type="EMBL" id="MFD1008842.1"/>
    </source>
</evidence>
<keyword evidence="5" id="KW-0251">Elongation factor</keyword>
<dbReference type="PANTHER" id="PTHR42918:SF6">
    <property type="entry name" value="ELONGATION FACTOR P--(R)-BETA-LYSINE LIGASE"/>
    <property type="match status" value="1"/>
</dbReference>
<proteinExistence type="predicted"/>
<dbReference type="InterPro" id="IPR004364">
    <property type="entry name" value="Aa-tRNA-synt_II"/>
</dbReference>
<evidence type="ECO:0000313" key="6">
    <source>
        <dbReference type="Proteomes" id="UP001597048"/>
    </source>
</evidence>
<dbReference type="SUPFAM" id="SSF55681">
    <property type="entry name" value="Class II aaRS and biotin synthetases"/>
    <property type="match status" value="1"/>
</dbReference>
<keyword evidence="3" id="KW-0067">ATP-binding</keyword>
<keyword evidence="5" id="KW-0648">Protein biosynthesis</keyword>
<organism evidence="5 6">
    <name type="scientific">Oceanisphaera ostreae</name>
    <dbReference type="NCBI Taxonomy" id="914151"/>
    <lineage>
        <taxon>Bacteria</taxon>
        <taxon>Pseudomonadati</taxon>
        <taxon>Pseudomonadota</taxon>
        <taxon>Gammaproteobacteria</taxon>
        <taxon>Aeromonadales</taxon>
        <taxon>Aeromonadaceae</taxon>
        <taxon>Oceanisphaera</taxon>
    </lineage>
</organism>
<keyword evidence="2" id="KW-0547">Nucleotide-binding</keyword>
<dbReference type="PANTHER" id="PTHR42918">
    <property type="entry name" value="LYSYL-TRNA SYNTHETASE"/>
    <property type="match status" value="1"/>
</dbReference>
<dbReference type="RefSeq" id="WP_379558820.1">
    <property type="nucleotide sequence ID" value="NZ_JBHTJS010000044.1"/>
</dbReference>
<sequence length="324" mass="36104">MTSIAWLPTASLAQLQKRAQLLALIRGFFAERQVLEVDTPTMASAGVTDVHLENFRTHFVGPGMANGLELYLQTSPEFHMKRMLAAGYGAIYQIAKAYRNEESGRLHNPEFTMLEWYRPGFDHHQLMDEMADLLQLVLHTDQPTRTTYQQVFNDILSVCPLTASLNTLRQAGLGLGADDLLARETDRDTILQLLFALGVEPKIGQTTPCFVYDFPASQAALARISPADTRVAERFEVYFKGIELANGFNELSDASEQRRRFERDNQERAARGLVTRPIDEYLLAALTCGLPDCAGVALGIDRLVMLAVGAERLEQVIAFPVTRA</sequence>
<dbReference type="EMBL" id="JBHTJS010000044">
    <property type="protein sequence ID" value="MFD1008842.1"/>
    <property type="molecule type" value="Genomic_DNA"/>
</dbReference>
<dbReference type="Pfam" id="PF00152">
    <property type="entry name" value="tRNA-synt_2"/>
    <property type="match status" value="1"/>
</dbReference>
<keyword evidence="1 5" id="KW-0436">Ligase</keyword>
<name>A0ABW3KMM5_9GAMM</name>
<evidence type="ECO:0000256" key="1">
    <source>
        <dbReference type="ARBA" id="ARBA00022598"/>
    </source>
</evidence>
<evidence type="ECO:0000256" key="2">
    <source>
        <dbReference type="ARBA" id="ARBA00022741"/>
    </source>
</evidence>
<comment type="caution">
    <text evidence="5">The sequence shown here is derived from an EMBL/GenBank/DDBJ whole genome shotgun (WGS) entry which is preliminary data.</text>
</comment>
<dbReference type="InterPro" id="IPR006195">
    <property type="entry name" value="aa-tRNA-synth_II"/>
</dbReference>
<dbReference type="InterPro" id="IPR004525">
    <property type="entry name" value="EpmA"/>
</dbReference>
<keyword evidence="6" id="KW-1185">Reference proteome</keyword>
<feature type="domain" description="Aminoacyl-transfer RNA synthetases class-II family profile" evidence="4">
    <location>
        <begin position="21"/>
        <end position="320"/>
    </location>
</feature>
<reference evidence="6" key="1">
    <citation type="journal article" date="2019" name="Int. J. Syst. Evol. Microbiol.">
        <title>The Global Catalogue of Microorganisms (GCM) 10K type strain sequencing project: providing services to taxonomists for standard genome sequencing and annotation.</title>
        <authorList>
            <consortium name="The Broad Institute Genomics Platform"/>
            <consortium name="The Broad Institute Genome Sequencing Center for Infectious Disease"/>
            <person name="Wu L."/>
            <person name="Ma J."/>
        </authorList>
    </citation>
    <scope>NUCLEOTIDE SEQUENCE [LARGE SCALE GENOMIC DNA]</scope>
    <source>
        <strain evidence="6">CCUG 60525</strain>
    </source>
</reference>
<dbReference type="InterPro" id="IPR045864">
    <property type="entry name" value="aa-tRNA-synth_II/BPL/LPL"/>
</dbReference>
<dbReference type="Gene3D" id="3.30.930.10">
    <property type="entry name" value="Bira Bifunctional Protein, Domain 2"/>
    <property type="match status" value="1"/>
</dbReference>
<dbReference type="EC" id="6.3.1.-" evidence="5"/>
<protein>
    <submittedName>
        <fullName evidence="5">Elongation factor P--(R)-beta-lysine ligase</fullName>
        <ecNumber evidence="5">6.3.1.-</ecNumber>
    </submittedName>
</protein>
<dbReference type="GO" id="GO:0003746">
    <property type="term" value="F:translation elongation factor activity"/>
    <property type="evidence" value="ECO:0007669"/>
    <property type="project" value="UniProtKB-KW"/>
</dbReference>
<dbReference type="NCBIfam" id="NF006828">
    <property type="entry name" value="PRK09350.1"/>
    <property type="match status" value="1"/>
</dbReference>
<dbReference type="Proteomes" id="UP001597048">
    <property type="component" value="Unassembled WGS sequence"/>
</dbReference>
<evidence type="ECO:0000256" key="3">
    <source>
        <dbReference type="ARBA" id="ARBA00022840"/>
    </source>
</evidence>
<accession>A0ABW3KMM5</accession>
<dbReference type="GO" id="GO:0016874">
    <property type="term" value="F:ligase activity"/>
    <property type="evidence" value="ECO:0007669"/>
    <property type="project" value="UniProtKB-KW"/>
</dbReference>
<gene>
    <name evidence="5" type="primary">epmA</name>
    <name evidence="5" type="ORF">ACFQ1C_11830</name>
</gene>
<dbReference type="NCBIfam" id="TIGR00462">
    <property type="entry name" value="genX"/>
    <property type="match status" value="1"/>
</dbReference>
<evidence type="ECO:0000259" key="4">
    <source>
        <dbReference type="PROSITE" id="PS50862"/>
    </source>
</evidence>